<organism evidence="6 7">
    <name type="scientific">Riccia fluitans</name>
    <dbReference type="NCBI Taxonomy" id="41844"/>
    <lineage>
        <taxon>Eukaryota</taxon>
        <taxon>Viridiplantae</taxon>
        <taxon>Streptophyta</taxon>
        <taxon>Embryophyta</taxon>
        <taxon>Marchantiophyta</taxon>
        <taxon>Marchantiopsida</taxon>
        <taxon>Marchantiidae</taxon>
        <taxon>Marchantiales</taxon>
        <taxon>Ricciaceae</taxon>
        <taxon>Riccia</taxon>
    </lineage>
</organism>
<dbReference type="Proteomes" id="UP001605036">
    <property type="component" value="Unassembled WGS sequence"/>
</dbReference>
<evidence type="ECO:0000256" key="1">
    <source>
        <dbReference type="ARBA" id="ARBA00007594"/>
    </source>
</evidence>
<gene>
    <name evidence="6" type="ORF">R1flu_017347</name>
</gene>
<dbReference type="Pfam" id="PF00327">
    <property type="entry name" value="Ribosomal_L30"/>
    <property type="match status" value="1"/>
</dbReference>
<dbReference type="PANTHER" id="PTHR15892">
    <property type="entry name" value="MITOCHONDRIAL RIBOSOMAL PROTEIN L30"/>
    <property type="match status" value="1"/>
</dbReference>
<protein>
    <recommendedName>
        <fullName evidence="4">Large ribosomal subunit protein uL30m</fullName>
    </recommendedName>
</protein>
<sequence>MAGPGPAWSSRLAIQLVRGLPGTRELHRRTVRALGLRKMNQTVFRENTPTIRGMINQVKRLLSVETVEMHEARVKAEAEFRASRPPLVINHSPPTSS</sequence>
<dbReference type="CDD" id="cd01658">
    <property type="entry name" value="Ribosomal_L30"/>
    <property type="match status" value="1"/>
</dbReference>
<evidence type="ECO:0000256" key="4">
    <source>
        <dbReference type="ARBA" id="ARBA00035281"/>
    </source>
</evidence>
<evidence type="ECO:0000313" key="6">
    <source>
        <dbReference type="EMBL" id="KAL2649219.1"/>
    </source>
</evidence>
<dbReference type="GO" id="GO:1990904">
    <property type="term" value="C:ribonucleoprotein complex"/>
    <property type="evidence" value="ECO:0007669"/>
    <property type="project" value="UniProtKB-KW"/>
</dbReference>
<dbReference type="SUPFAM" id="SSF55129">
    <property type="entry name" value="Ribosomal protein L30p/L7e"/>
    <property type="match status" value="1"/>
</dbReference>
<evidence type="ECO:0000256" key="2">
    <source>
        <dbReference type="ARBA" id="ARBA00022980"/>
    </source>
</evidence>
<dbReference type="EMBL" id="JBHFFA010000001">
    <property type="protein sequence ID" value="KAL2649219.1"/>
    <property type="molecule type" value="Genomic_DNA"/>
</dbReference>
<dbReference type="HAMAP" id="MF_01371_B">
    <property type="entry name" value="Ribosomal_uL30_B"/>
    <property type="match status" value="1"/>
</dbReference>
<dbReference type="InterPro" id="IPR016082">
    <property type="entry name" value="Ribosomal_uL30_ferredoxin-like"/>
</dbReference>
<comment type="caution">
    <text evidence="6">The sequence shown here is derived from an EMBL/GenBank/DDBJ whole genome shotgun (WGS) entry which is preliminary data.</text>
</comment>
<evidence type="ECO:0000259" key="5">
    <source>
        <dbReference type="Pfam" id="PF00327"/>
    </source>
</evidence>
<accession>A0ABD1ZGR3</accession>
<comment type="similarity">
    <text evidence="1">Belongs to the universal ribosomal protein uL30 family.</text>
</comment>
<dbReference type="Gene3D" id="3.30.1390.20">
    <property type="entry name" value="Ribosomal protein L30, ferredoxin-like fold domain"/>
    <property type="match status" value="1"/>
</dbReference>
<proteinExistence type="inferred from homology"/>
<keyword evidence="7" id="KW-1185">Reference proteome</keyword>
<name>A0ABD1ZGR3_9MARC</name>
<feature type="domain" description="Large ribosomal subunit protein uL30-like ferredoxin-like fold" evidence="5">
    <location>
        <begin position="12"/>
        <end position="61"/>
    </location>
</feature>
<dbReference type="InterPro" id="IPR005996">
    <property type="entry name" value="Ribosomal_uL30_bac-type"/>
</dbReference>
<dbReference type="InterPro" id="IPR036919">
    <property type="entry name" value="Ribo_uL30_ferredoxin-like_sf"/>
</dbReference>
<dbReference type="NCBIfam" id="TIGR01308">
    <property type="entry name" value="rpmD_bact"/>
    <property type="match status" value="1"/>
</dbReference>
<reference evidence="6 7" key="1">
    <citation type="submission" date="2024-09" db="EMBL/GenBank/DDBJ databases">
        <title>Chromosome-scale assembly of Riccia fluitans.</title>
        <authorList>
            <person name="Paukszto L."/>
            <person name="Sawicki J."/>
            <person name="Karawczyk K."/>
            <person name="Piernik-Szablinska J."/>
            <person name="Szczecinska M."/>
            <person name="Mazdziarz M."/>
        </authorList>
    </citation>
    <scope>NUCLEOTIDE SEQUENCE [LARGE SCALE GENOMIC DNA]</scope>
    <source>
        <strain evidence="6">Rf_01</strain>
        <tissue evidence="6">Aerial parts of the thallus</tissue>
    </source>
</reference>
<dbReference type="PANTHER" id="PTHR15892:SF2">
    <property type="entry name" value="LARGE RIBOSOMAL SUBUNIT PROTEIN UL30M"/>
    <property type="match status" value="1"/>
</dbReference>
<dbReference type="GO" id="GO:0005840">
    <property type="term" value="C:ribosome"/>
    <property type="evidence" value="ECO:0007669"/>
    <property type="project" value="UniProtKB-KW"/>
</dbReference>
<keyword evidence="2" id="KW-0689">Ribosomal protein</keyword>
<evidence type="ECO:0000256" key="3">
    <source>
        <dbReference type="ARBA" id="ARBA00023274"/>
    </source>
</evidence>
<dbReference type="AlphaFoldDB" id="A0ABD1ZGR3"/>
<evidence type="ECO:0000313" key="7">
    <source>
        <dbReference type="Proteomes" id="UP001605036"/>
    </source>
</evidence>
<keyword evidence="3" id="KW-0687">Ribonucleoprotein</keyword>